<sequence>MVQRLPSGEDGELSRFLRPLISSFVADVGYRGPCKVTERYWTALHKNAAETGIPHPEGSTSYKCLILGGHYSFVCFPKHPLDVQVHIGIYTWFAILIDNLTSKDLPDIERFYEHFANGKPQPTPLLECFAEKLRGMFKYWDPVPASGIVSSSISFVNGCAMEIRFDMENMTPTKGGLKYSWYLRERSGIGEAFSFFVFPKAKYPDISCFIEAIPDLSVYTCLCNDILSFYKEEKAGETNNYIHITAGYREKDAWAVLKDTVSELEGVVSRMRMVVKGKQPYEQAVEDYIVGSIDFHLQGDRYKLREIGVKDTGEVE</sequence>
<keyword evidence="2" id="KW-1185">Reference proteome</keyword>
<evidence type="ECO:0000313" key="1">
    <source>
        <dbReference type="EMBL" id="KAI6082388.1"/>
    </source>
</evidence>
<comment type="caution">
    <text evidence="1">The sequence shown here is derived from an EMBL/GenBank/DDBJ whole genome shotgun (WGS) entry which is preliminary data.</text>
</comment>
<dbReference type="Proteomes" id="UP001497680">
    <property type="component" value="Unassembled WGS sequence"/>
</dbReference>
<protein>
    <submittedName>
        <fullName evidence="1">Terpenoid synthase</fullName>
    </submittedName>
</protein>
<organism evidence="1 2">
    <name type="scientific">Hypoxylon rubiginosum</name>
    <dbReference type="NCBI Taxonomy" id="110542"/>
    <lineage>
        <taxon>Eukaryota</taxon>
        <taxon>Fungi</taxon>
        <taxon>Dikarya</taxon>
        <taxon>Ascomycota</taxon>
        <taxon>Pezizomycotina</taxon>
        <taxon>Sordariomycetes</taxon>
        <taxon>Xylariomycetidae</taxon>
        <taxon>Xylariales</taxon>
        <taxon>Hypoxylaceae</taxon>
        <taxon>Hypoxylon</taxon>
    </lineage>
</organism>
<dbReference type="EMBL" id="MU394372">
    <property type="protein sequence ID" value="KAI6082388.1"/>
    <property type="molecule type" value="Genomic_DNA"/>
</dbReference>
<proteinExistence type="predicted"/>
<reference evidence="1 2" key="1">
    <citation type="journal article" date="2022" name="New Phytol.">
        <title>Ecological generalism drives hyperdiversity of secondary metabolite gene clusters in xylarialean endophytes.</title>
        <authorList>
            <person name="Franco M.E.E."/>
            <person name="Wisecaver J.H."/>
            <person name="Arnold A.E."/>
            <person name="Ju Y.M."/>
            <person name="Slot J.C."/>
            <person name="Ahrendt S."/>
            <person name="Moore L.P."/>
            <person name="Eastman K.E."/>
            <person name="Scott K."/>
            <person name="Konkel Z."/>
            <person name="Mondo S.J."/>
            <person name="Kuo A."/>
            <person name="Hayes R.D."/>
            <person name="Haridas S."/>
            <person name="Andreopoulos B."/>
            <person name="Riley R."/>
            <person name="LaButti K."/>
            <person name="Pangilinan J."/>
            <person name="Lipzen A."/>
            <person name="Amirebrahimi M."/>
            <person name="Yan J."/>
            <person name="Adam C."/>
            <person name="Keymanesh K."/>
            <person name="Ng V."/>
            <person name="Louie K."/>
            <person name="Northen T."/>
            <person name="Drula E."/>
            <person name="Henrissat B."/>
            <person name="Hsieh H.M."/>
            <person name="Youens-Clark K."/>
            <person name="Lutzoni F."/>
            <person name="Miadlikowska J."/>
            <person name="Eastwood D.C."/>
            <person name="Hamelin R.C."/>
            <person name="Grigoriev I.V."/>
            <person name="U'Ren J.M."/>
        </authorList>
    </citation>
    <scope>NUCLEOTIDE SEQUENCE [LARGE SCALE GENOMIC DNA]</scope>
    <source>
        <strain evidence="1 2">ER1909</strain>
    </source>
</reference>
<name>A0ACC0CPZ8_9PEZI</name>
<gene>
    <name evidence="1" type="ORF">F4821DRAFT_281919</name>
</gene>
<evidence type="ECO:0000313" key="2">
    <source>
        <dbReference type="Proteomes" id="UP001497680"/>
    </source>
</evidence>
<accession>A0ACC0CPZ8</accession>